<feature type="region of interest" description="Disordered" evidence="1">
    <location>
        <begin position="74"/>
        <end position="140"/>
    </location>
</feature>
<evidence type="ECO:0000313" key="2">
    <source>
        <dbReference type="EMBL" id="KAG8058724.1"/>
    </source>
</evidence>
<feature type="compositionally biased region" description="Acidic residues" evidence="1">
    <location>
        <begin position="98"/>
        <end position="124"/>
    </location>
</feature>
<evidence type="ECO:0000313" key="3">
    <source>
        <dbReference type="Proteomes" id="UP000729402"/>
    </source>
</evidence>
<accession>A0A8J5S271</accession>
<keyword evidence="3" id="KW-1185">Reference proteome</keyword>
<organism evidence="2 3">
    <name type="scientific">Zizania palustris</name>
    <name type="common">Northern wild rice</name>
    <dbReference type="NCBI Taxonomy" id="103762"/>
    <lineage>
        <taxon>Eukaryota</taxon>
        <taxon>Viridiplantae</taxon>
        <taxon>Streptophyta</taxon>
        <taxon>Embryophyta</taxon>
        <taxon>Tracheophyta</taxon>
        <taxon>Spermatophyta</taxon>
        <taxon>Magnoliopsida</taxon>
        <taxon>Liliopsida</taxon>
        <taxon>Poales</taxon>
        <taxon>Poaceae</taxon>
        <taxon>BOP clade</taxon>
        <taxon>Oryzoideae</taxon>
        <taxon>Oryzeae</taxon>
        <taxon>Zizaniinae</taxon>
        <taxon>Zizania</taxon>
    </lineage>
</organism>
<gene>
    <name evidence="2" type="ORF">GUJ93_ZPchr0002g23016</name>
</gene>
<dbReference type="Proteomes" id="UP000729402">
    <property type="component" value="Unassembled WGS sequence"/>
</dbReference>
<comment type="caution">
    <text evidence="2">The sequence shown here is derived from an EMBL/GenBank/DDBJ whole genome shotgun (WGS) entry which is preliminary data.</text>
</comment>
<dbReference type="EMBL" id="JAAALK010000287">
    <property type="protein sequence ID" value="KAG8058724.1"/>
    <property type="molecule type" value="Genomic_DNA"/>
</dbReference>
<proteinExistence type="predicted"/>
<reference evidence="2" key="1">
    <citation type="journal article" date="2021" name="bioRxiv">
        <title>Whole Genome Assembly and Annotation of Northern Wild Rice, Zizania palustris L., Supports a Whole Genome Duplication in the Zizania Genus.</title>
        <authorList>
            <person name="Haas M."/>
            <person name="Kono T."/>
            <person name="Macchietto M."/>
            <person name="Millas R."/>
            <person name="McGilp L."/>
            <person name="Shao M."/>
            <person name="Duquette J."/>
            <person name="Hirsch C.N."/>
            <person name="Kimball J."/>
        </authorList>
    </citation>
    <scope>NUCLEOTIDE SEQUENCE</scope>
    <source>
        <tissue evidence="2">Fresh leaf tissue</tissue>
    </source>
</reference>
<dbReference type="AlphaFoldDB" id="A0A8J5S271"/>
<sequence>MQRAASLALRRLAAEAAAAPRPALVAAAACTSPTSLAVAPSLFQKPATVPAGAAAAAAIYARRGYNARPVAVPERRAPEVLSEDDDDLYLVSRSGGDLDSELDDEDLEDFDDDDDDDDDDEVPGPDDGADKKPTQKRGRH</sequence>
<protein>
    <submittedName>
        <fullName evidence="2">Uncharacterized protein</fullName>
    </submittedName>
</protein>
<reference evidence="2" key="2">
    <citation type="submission" date="2021-02" db="EMBL/GenBank/DDBJ databases">
        <authorList>
            <person name="Kimball J.A."/>
            <person name="Haas M.W."/>
            <person name="Macchietto M."/>
            <person name="Kono T."/>
            <person name="Duquette J."/>
            <person name="Shao M."/>
        </authorList>
    </citation>
    <scope>NUCLEOTIDE SEQUENCE</scope>
    <source>
        <tissue evidence="2">Fresh leaf tissue</tissue>
    </source>
</reference>
<evidence type="ECO:0000256" key="1">
    <source>
        <dbReference type="SAM" id="MobiDB-lite"/>
    </source>
</evidence>
<name>A0A8J5S271_ZIZPA</name>